<dbReference type="InterPro" id="IPR036217">
    <property type="entry name" value="MethylDNA_cys_MeTrfase_DNAb"/>
</dbReference>
<dbReference type="AlphaFoldDB" id="A0A7G7YN41"/>
<evidence type="ECO:0000259" key="9">
    <source>
        <dbReference type="Pfam" id="PF01035"/>
    </source>
</evidence>
<evidence type="ECO:0000313" key="10">
    <source>
        <dbReference type="EMBL" id="QNH95911.1"/>
    </source>
</evidence>
<dbReference type="GO" id="GO:0032259">
    <property type="term" value="P:methylation"/>
    <property type="evidence" value="ECO:0007669"/>
    <property type="project" value="UniProtKB-KW"/>
</dbReference>
<protein>
    <recommendedName>
        <fullName evidence="3">methylated-DNA--[protein]-cysteine S-methyltransferase</fullName>
        <ecNumber evidence="3">2.1.1.63</ecNumber>
    </recommendedName>
</protein>
<accession>A0A7G7YN41</accession>
<evidence type="ECO:0000313" key="11">
    <source>
        <dbReference type="Proteomes" id="UP000515275"/>
    </source>
</evidence>
<dbReference type="EC" id="2.1.1.63" evidence="3"/>
<keyword evidence="6" id="KW-0227">DNA damage</keyword>
<dbReference type="InterPro" id="IPR036388">
    <property type="entry name" value="WH-like_DNA-bd_sf"/>
</dbReference>
<sequence>MNNTHFAVVKTPCGDVLLRISDEALIGLWFRGMPHTPQVDPSLLIDATTHPLVRSVDIQLDEYFRGVRKHFDVPLSLRGSDWHKAVWQRLRDIPWGATTSYGEIARDIGSPRAYRAVGTAVRMNPVSIIVPCHRVLPASGKLGNYAGGAENKRMLLRLEGIEL</sequence>
<dbReference type="PROSITE" id="PS00374">
    <property type="entry name" value="MGMT"/>
    <property type="match status" value="1"/>
</dbReference>
<reference evidence="10 11" key="1">
    <citation type="submission" date="2019-12" db="EMBL/GenBank/DDBJ databases">
        <title>Corynebacterium sp. nov., isolated from feces of the Anser Albifrons in China.</title>
        <authorList>
            <person name="Liu Q."/>
        </authorList>
    </citation>
    <scope>NUCLEOTIDE SEQUENCE [LARGE SCALE GENOMIC DNA]</scope>
    <source>
        <strain evidence="10 11">23H37-10</strain>
    </source>
</reference>
<dbReference type="Gene3D" id="1.10.10.10">
    <property type="entry name" value="Winged helix-like DNA-binding domain superfamily/Winged helix DNA-binding domain"/>
    <property type="match status" value="1"/>
</dbReference>
<evidence type="ECO:0000256" key="6">
    <source>
        <dbReference type="ARBA" id="ARBA00022763"/>
    </source>
</evidence>
<evidence type="ECO:0000256" key="5">
    <source>
        <dbReference type="ARBA" id="ARBA00022679"/>
    </source>
</evidence>
<comment type="catalytic activity">
    <reaction evidence="1">
        <text>a 4-O-methyl-thymidine in DNA + L-cysteinyl-[protein] = a thymidine in DNA + S-methyl-L-cysteinyl-[protein]</text>
        <dbReference type="Rhea" id="RHEA:53428"/>
        <dbReference type="Rhea" id="RHEA-COMP:10131"/>
        <dbReference type="Rhea" id="RHEA-COMP:10132"/>
        <dbReference type="Rhea" id="RHEA-COMP:13555"/>
        <dbReference type="Rhea" id="RHEA-COMP:13556"/>
        <dbReference type="ChEBI" id="CHEBI:29950"/>
        <dbReference type="ChEBI" id="CHEBI:82612"/>
        <dbReference type="ChEBI" id="CHEBI:137386"/>
        <dbReference type="ChEBI" id="CHEBI:137387"/>
        <dbReference type="EC" id="2.1.1.63"/>
    </reaction>
</comment>
<evidence type="ECO:0000256" key="1">
    <source>
        <dbReference type="ARBA" id="ARBA00001286"/>
    </source>
</evidence>
<dbReference type="SUPFAM" id="SSF53155">
    <property type="entry name" value="Methylated DNA-protein cysteine methyltransferase domain"/>
    <property type="match status" value="1"/>
</dbReference>
<dbReference type="PANTHER" id="PTHR10815:SF13">
    <property type="entry name" value="METHYLATED-DNA--PROTEIN-CYSTEINE METHYLTRANSFERASE"/>
    <property type="match status" value="1"/>
</dbReference>
<dbReference type="Proteomes" id="UP000515275">
    <property type="component" value="Chromosome"/>
</dbReference>
<feature type="domain" description="Methylated-DNA-[protein]-cysteine S-methyltransferase DNA binding" evidence="9">
    <location>
        <begin position="82"/>
        <end position="161"/>
    </location>
</feature>
<keyword evidence="5 10" id="KW-0808">Transferase</keyword>
<dbReference type="InterPro" id="IPR014048">
    <property type="entry name" value="MethylDNA_cys_MeTrfase_DNA-bd"/>
</dbReference>
<dbReference type="Pfam" id="PF01035">
    <property type="entry name" value="DNA_binding_1"/>
    <property type="match status" value="1"/>
</dbReference>
<dbReference type="Gene3D" id="3.30.160.70">
    <property type="entry name" value="Methylated DNA-protein cysteine methyltransferase domain"/>
    <property type="match status" value="1"/>
</dbReference>
<proteinExistence type="inferred from homology"/>
<comment type="catalytic activity">
    <reaction evidence="8">
        <text>a 6-O-methyl-2'-deoxyguanosine in DNA + L-cysteinyl-[protein] = S-methyl-L-cysteinyl-[protein] + a 2'-deoxyguanosine in DNA</text>
        <dbReference type="Rhea" id="RHEA:24000"/>
        <dbReference type="Rhea" id="RHEA-COMP:10131"/>
        <dbReference type="Rhea" id="RHEA-COMP:10132"/>
        <dbReference type="Rhea" id="RHEA-COMP:11367"/>
        <dbReference type="Rhea" id="RHEA-COMP:11368"/>
        <dbReference type="ChEBI" id="CHEBI:29950"/>
        <dbReference type="ChEBI" id="CHEBI:82612"/>
        <dbReference type="ChEBI" id="CHEBI:85445"/>
        <dbReference type="ChEBI" id="CHEBI:85448"/>
        <dbReference type="EC" id="2.1.1.63"/>
    </reaction>
</comment>
<evidence type="ECO:0000256" key="2">
    <source>
        <dbReference type="ARBA" id="ARBA00008711"/>
    </source>
</evidence>
<comment type="similarity">
    <text evidence="2">Belongs to the MGMT family.</text>
</comment>
<evidence type="ECO:0000256" key="3">
    <source>
        <dbReference type="ARBA" id="ARBA00011918"/>
    </source>
</evidence>
<evidence type="ECO:0000256" key="8">
    <source>
        <dbReference type="ARBA" id="ARBA00049348"/>
    </source>
</evidence>
<keyword evidence="7" id="KW-0234">DNA repair</keyword>
<dbReference type="CDD" id="cd06445">
    <property type="entry name" value="ATase"/>
    <property type="match status" value="1"/>
</dbReference>
<name>A0A7G7YN41_9CORY</name>
<evidence type="ECO:0000256" key="7">
    <source>
        <dbReference type="ARBA" id="ARBA00023204"/>
    </source>
</evidence>
<dbReference type="SUPFAM" id="SSF46767">
    <property type="entry name" value="Methylated DNA-protein cysteine methyltransferase, C-terminal domain"/>
    <property type="match status" value="1"/>
</dbReference>
<dbReference type="KEGG" id="cans:GP473_03750"/>
<dbReference type="FunFam" id="1.10.10.10:FF:000214">
    <property type="entry name" value="Methylated-DNA--protein-cysteine methyltransferase"/>
    <property type="match status" value="1"/>
</dbReference>
<dbReference type="InterPro" id="IPR036631">
    <property type="entry name" value="MGMT_N_sf"/>
</dbReference>
<dbReference type="InterPro" id="IPR001497">
    <property type="entry name" value="MethylDNA_cys_MeTrfase_AS"/>
</dbReference>
<dbReference type="GO" id="GO:0006281">
    <property type="term" value="P:DNA repair"/>
    <property type="evidence" value="ECO:0007669"/>
    <property type="project" value="UniProtKB-KW"/>
</dbReference>
<dbReference type="PANTHER" id="PTHR10815">
    <property type="entry name" value="METHYLATED-DNA--PROTEIN-CYSTEINE METHYLTRANSFERASE"/>
    <property type="match status" value="1"/>
</dbReference>
<dbReference type="EMBL" id="CP046883">
    <property type="protein sequence ID" value="QNH95911.1"/>
    <property type="molecule type" value="Genomic_DNA"/>
</dbReference>
<evidence type="ECO:0000256" key="4">
    <source>
        <dbReference type="ARBA" id="ARBA00022603"/>
    </source>
</evidence>
<keyword evidence="11" id="KW-1185">Reference proteome</keyword>
<dbReference type="RefSeq" id="WP_185769049.1">
    <property type="nucleotide sequence ID" value="NZ_CP046883.1"/>
</dbReference>
<dbReference type="GO" id="GO:0003908">
    <property type="term" value="F:methylated-DNA-[protein]-cysteine S-methyltransferase activity"/>
    <property type="evidence" value="ECO:0007669"/>
    <property type="project" value="UniProtKB-EC"/>
</dbReference>
<organism evidence="10 11">
    <name type="scientific">Corynebacterium anserum</name>
    <dbReference type="NCBI Taxonomy" id="2684406"/>
    <lineage>
        <taxon>Bacteria</taxon>
        <taxon>Bacillati</taxon>
        <taxon>Actinomycetota</taxon>
        <taxon>Actinomycetes</taxon>
        <taxon>Mycobacteriales</taxon>
        <taxon>Corynebacteriaceae</taxon>
        <taxon>Corynebacterium</taxon>
    </lineage>
</organism>
<gene>
    <name evidence="10" type="ORF">GP473_03750</name>
</gene>
<keyword evidence="4 10" id="KW-0489">Methyltransferase</keyword>
<dbReference type="NCBIfam" id="TIGR00589">
    <property type="entry name" value="ogt"/>
    <property type="match status" value="1"/>
</dbReference>